<dbReference type="OrthoDB" id="132045at2157"/>
<dbReference type="eggNOG" id="arCOG03166">
    <property type="taxonomic scope" value="Archaea"/>
</dbReference>
<dbReference type="PANTHER" id="PTHR34704:SF1">
    <property type="entry name" value="ATPASE"/>
    <property type="match status" value="1"/>
</dbReference>
<evidence type="ECO:0000313" key="4">
    <source>
        <dbReference type="EMBL" id="BAD84329.1"/>
    </source>
</evidence>
<dbReference type="GeneID" id="78446645"/>
<organism evidence="4 5">
    <name type="scientific">Thermococcus kodakarensis (strain ATCC BAA-918 / JCM 12380 / KOD1)</name>
    <name type="common">Pyrococcus kodakaraensis (strain KOD1)</name>
    <dbReference type="NCBI Taxonomy" id="69014"/>
    <lineage>
        <taxon>Archaea</taxon>
        <taxon>Methanobacteriati</taxon>
        <taxon>Methanobacteriota</taxon>
        <taxon>Thermococci</taxon>
        <taxon>Thermococcales</taxon>
        <taxon>Thermococcaceae</taxon>
        <taxon>Thermococcus</taxon>
    </lineage>
</organism>
<dbReference type="Gene3D" id="3.40.50.300">
    <property type="entry name" value="P-loop containing nucleotide triphosphate hydrolases"/>
    <property type="match status" value="1"/>
</dbReference>
<dbReference type="Pfam" id="PF01978">
    <property type="entry name" value="TrmB"/>
    <property type="match status" value="1"/>
</dbReference>
<dbReference type="KEGG" id="tko:TK0140"/>
<evidence type="ECO:0000313" key="5">
    <source>
        <dbReference type="Proteomes" id="UP000000536"/>
    </source>
</evidence>
<dbReference type="PhylomeDB" id="Q5JFH6"/>
<dbReference type="EnsemblBacteria" id="BAD84329">
    <property type="protein sequence ID" value="BAD84329"/>
    <property type="gene ID" value="TK0140"/>
</dbReference>
<dbReference type="SUPFAM" id="SSF52540">
    <property type="entry name" value="P-loop containing nucleoside triphosphate hydrolases"/>
    <property type="match status" value="1"/>
</dbReference>
<proteinExistence type="predicted"/>
<dbReference type="InterPro" id="IPR004256">
    <property type="entry name" value="DUF234"/>
</dbReference>
<dbReference type="InterPro" id="IPR036390">
    <property type="entry name" value="WH_DNA-bd_sf"/>
</dbReference>
<dbReference type="STRING" id="69014.TK0140"/>
<feature type="domain" description="Transcription regulator TrmB N-terminal" evidence="2">
    <location>
        <begin position="235"/>
        <end position="285"/>
    </location>
</feature>
<dbReference type="HOGENOM" id="CLU_041137_3_0_2"/>
<dbReference type="AlphaFoldDB" id="Q5JFH6"/>
<evidence type="ECO:0000259" key="2">
    <source>
        <dbReference type="Pfam" id="PF01978"/>
    </source>
</evidence>
<dbReference type="RefSeq" id="WP_011249095.1">
    <property type="nucleotide sequence ID" value="NC_006624.1"/>
</dbReference>
<accession>Q5JFH6</accession>
<feature type="domain" description="DUF234" evidence="3">
    <location>
        <begin position="306"/>
        <end position="403"/>
    </location>
</feature>
<dbReference type="InterPro" id="IPR002831">
    <property type="entry name" value="Tscrpt_reg_TrmB_N"/>
</dbReference>
<name>Q5JFH6_THEKO</name>
<reference evidence="4 5" key="1">
    <citation type="journal article" date="2005" name="Genome Res.">
        <title>Complete genome sequence of the hyperthermophilic archaeon Thermococcus kodakaraensis KOD1 and comparison with Pyrococcus genomes.</title>
        <authorList>
            <person name="Fukui T."/>
            <person name="Atomi H."/>
            <person name="Kanai T."/>
            <person name="Matsumi R."/>
            <person name="Fujiwara S."/>
            <person name="Imanaka T."/>
        </authorList>
    </citation>
    <scope>NUCLEOTIDE SEQUENCE [LARGE SCALE GENOMIC DNA]</scope>
    <source>
        <strain evidence="5">ATCC BAA-918 / JCM 12380 / KOD1</strain>
    </source>
</reference>
<feature type="domain" description="ATPase" evidence="1">
    <location>
        <begin position="5"/>
        <end position="199"/>
    </location>
</feature>
<sequence length="452" mass="52687">MIRKFVDRERELGILEKEWRNTPSFVVIYGRRRVGKTRLLVEFSRGKRAIFHTFMEGTKESQIKSLTEELADFFDDEVFLSFSDWYPLFKYLSGKIDNKTLLVFDEFTYAIKSDKGILSALQRVWDHELSSKPVMLVLSGSLMGMMEDEVLSHSSPLYGRRTAGFRLRPLGLFPSLGFFEDFEEGLKFYMLLGGVPAYLIIASRYKTVGDFVEGEFLTPEGYFYDEPYIVLSELRELKTYFSILSAMASGRRKPSEIASGAGLDGRKIYPYLETLMRLGFVERELPVARKEKRGLYRISDPMLMSWFSLVYSNRTGIELGTITLNDVGETLQRIFSFRFEDVSKEFLIELNKEGKLPFRFTKIGRWWHKNKEIDLVALNEHEKKALFVEVKWKELSEREARGILKDLERKAGLVELRGWEKRYGLVAKKIKGKEELRGKSFLAWDLEDFEDI</sequence>
<dbReference type="SUPFAM" id="SSF46785">
    <property type="entry name" value="Winged helix' DNA-binding domain"/>
    <property type="match status" value="1"/>
</dbReference>
<gene>
    <name evidence="4" type="ordered locus">TK0140</name>
</gene>
<dbReference type="Pfam" id="PF03008">
    <property type="entry name" value="DUF234"/>
    <property type="match status" value="1"/>
</dbReference>
<dbReference type="InterPro" id="IPR027417">
    <property type="entry name" value="P-loop_NTPase"/>
</dbReference>
<dbReference type="Pfam" id="PF01637">
    <property type="entry name" value="ATPase_2"/>
    <property type="match status" value="1"/>
</dbReference>
<dbReference type="Proteomes" id="UP000000536">
    <property type="component" value="Chromosome"/>
</dbReference>
<dbReference type="InterPro" id="IPR011579">
    <property type="entry name" value="ATPase_dom"/>
</dbReference>
<dbReference type="EMBL" id="AP006878">
    <property type="protein sequence ID" value="BAD84329.1"/>
    <property type="molecule type" value="Genomic_DNA"/>
</dbReference>
<dbReference type="PANTHER" id="PTHR34704">
    <property type="entry name" value="ATPASE"/>
    <property type="match status" value="1"/>
</dbReference>
<keyword evidence="5" id="KW-1185">Reference proteome</keyword>
<protein>
    <submittedName>
        <fullName evidence="4">Archaeal ATPase, fused to C-terminal DUF234 domain</fullName>
    </submittedName>
</protein>
<dbReference type="InParanoid" id="Q5JFH6"/>
<evidence type="ECO:0000259" key="1">
    <source>
        <dbReference type="Pfam" id="PF01637"/>
    </source>
</evidence>
<evidence type="ECO:0000259" key="3">
    <source>
        <dbReference type="Pfam" id="PF03008"/>
    </source>
</evidence>
<dbReference type="PATRIC" id="fig|69014.16.peg.140"/>
<dbReference type="GO" id="GO:0005524">
    <property type="term" value="F:ATP binding"/>
    <property type="evidence" value="ECO:0007669"/>
    <property type="project" value="InterPro"/>
</dbReference>